<dbReference type="InterPro" id="IPR052465">
    <property type="entry name" value="Mito_NAD+_Carrier"/>
</dbReference>
<evidence type="ECO:0000256" key="7">
    <source>
        <dbReference type="ARBA" id="ARBA00022989"/>
    </source>
</evidence>
<keyword evidence="7" id="KW-1133">Transmembrane helix</keyword>
<keyword evidence="8" id="KW-0496">Mitochondrion</keyword>
<keyword evidence="3 11" id="KW-0813">Transport</keyword>
<dbReference type="GO" id="GO:0051724">
    <property type="term" value="F:NAD transmembrane transporter activity"/>
    <property type="evidence" value="ECO:0007669"/>
    <property type="project" value="TreeGrafter"/>
</dbReference>
<evidence type="ECO:0000256" key="10">
    <source>
        <dbReference type="PROSITE-ProRule" id="PRU00282"/>
    </source>
</evidence>
<evidence type="ECO:0000256" key="6">
    <source>
        <dbReference type="ARBA" id="ARBA00022792"/>
    </source>
</evidence>
<comment type="subcellular location">
    <subcellularLocation>
        <location evidence="1">Mitochondrion inner membrane</location>
        <topology evidence="1">Multi-pass membrane protein</topology>
    </subcellularLocation>
</comment>
<dbReference type="InterPro" id="IPR018108">
    <property type="entry name" value="MCP_transmembrane"/>
</dbReference>
<dbReference type="PANTHER" id="PTHR46131">
    <property type="entry name" value="SD08549P"/>
    <property type="match status" value="1"/>
</dbReference>
<keyword evidence="9 10" id="KW-0472">Membrane</keyword>
<organism evidence="12">
    <name type="scientific">Equus asinus asinus</name>
    <dbReference type="NCBI Taxonomy" id="83772"/>
    <lineage>
        <taxon>Eukaryota</taxon>
        <taxon>Metazoa</taxon>
        <taxon>Chordata</taxon>
        <taxon>Craniata</taxon>
        <taxon>Vertebrata</taxon>
        <taxon>Euteleostomi</taxon>
        <taxon>Mammalia</taxon>
        <taxon>Eutheria</taxon>
        <taxon>Laurasiatheria</taxon>
        <taxon>Perissodactyla</taxon>
        <taxon>Equidae</taxon>
        <taxon>Equus</taxon>
    </lineage>
</organism>
<keyword evidence="5" id="KW-0677">Repeat</keyword>
<evidence type="ECO:0000256" key="4">
    <source>
        <dbReference type="ARBA" id="ARBA00022692"/>
    </source>
</evidence>
<dbReference type="OMA" id="GCAFNTG"/>
<evidence type="ECO:0000256" key="8">
    <source>
        <dbReference type="ARBA" id="ARBA00023128"/>
    </source>
</evidence>
<dbReference type="Pfam" id="PF00153">
    <property type="entry name" value="Mito_carr"/>
    <property type="match status" value="3"/>
</dbReference>
<evidence type="ECO:0000256" key="1">
    <source>
        <dbReference type="ARBA" id="ARBA00004448"/>
    </source>
</evidence>
<evidence type="ECO:0000256" key="2">
    <source>
        <dbReference type="ARBA" id="ARBA00006375"/>
    </source>
</evidence>
<evidence type="ECO:0000256" key="3">
    <source>
        <dbReference type="ARBA" id="ARBA00022448"/>
    </source>
</evidence>
<sequence length="297" mass="33750">CPFMTFLGILSNMDSEAHEKRSPLLTSSKQDIAPHIAHVGGMKHYLCGCCAAFNNIAITFPIQKVLFRQQLYGIRTRDAVLQPRRDGFRNLYRGILPPSMQKTTTLALMFGLYEDLSCLLHNHVSTPEFATRSMAAVLAGTTEAIFTPLERVQTLLQDHKHHDKFTNTYHAFKALKCHGMKEHYRGLVPILFRNGPIKEHLPTATTHSAHLVNDFICGGLLGAVLGILFFPVNVVKTRIQSHIGGEFQSFPKVFQKIWLERDRKLTDLFRGAHLNYHWSLISWGKINAIYEFLLKII</sequence>
<accession>A0A8C4KTT2</accession>
<keyword evidence="4 10" id="KW-0812">Transmembrane</keyword>
<evidence type="ECO:0000256" key="5">
    <source>
        <dbReference type="ARBA" id="ARBA00022737"/>
    </source>
</evidence>
<evidence type="ECO:0000313" key="12">
    <source>
        <dbReference type="Ensembl" id="ENSEASP00005000814.1"/>
    </source>
</evidence>
<comment type="similarity">
    <text evidence="2 11">Belongs to the mitochondrial carrier (TC 2.A.29) family.</text>
</comment>
<keyword evidence="6" id="KW-0999">Mitochondrion inner membrane</keyword>
<feature type="repeat" description="Solcar" evidence="10">
    <location>
        <begin position="39"/>
        <end position="119"/>
    </location>
</feature>
<dbReference type="PROSITE" id="PS50920">
    <property type="entry name" value="SOLCAR"/>
    <property type="match status" value="2"/>
</dbReference>
<dbReference type="SUPFAM" id="SSF103506">
    <property type="entry name" value="Mitochondrial carrier"/>
    <property type="match status" value="1"/>
</dbReference>
<evidence type="ECO:0000256" key="9">
    <source>
        <dbReference type="ARBA" id="ARBA00023136"/>
    </source>
</evidence>
<dbReference type="Ensembl" id="ENSEAST00005000946.1">
    <property type="protein sequence ID" value="ENSEASP00005000814.1"/>
    <property type="gene ID" value="ENSEASG00005000721.1"/>
</dbReference>
<dbReference type="InterPro" id="IPR023395">
    <property type="entry name" value="MCP_dom_sf"/>
</dbReference>
<evidence type="ECO:0000256" key="11">
    <source>
        <dbReference type="RuleBase" id="RU000488"/>
    </source>
</evidence>
<dbReference type="Gene3D" id="1.50.40.10">
    <property type="entry name" value="Mitochondrial carrier domain"/>
    <property type="match status" value="1"/>
</dbReference>
<proteinExistence type="inferred from homology"/>
<dbReference type="GO" id="GO:0005743">
    <property type="term" value="C:mitochondrial inner membrane"/>
    <property type="evidence" value="ECO:0007669"/>
    <property type="project" value="UniProtKB-SubCell"/>
</dbReference>
<dbReference type="PANTHER" id="PTHR46131:SF2">
    <property type="entry name" value="MITOCHONDRIAL NICOTINAMIDE ADENINE DINUCLEOTIDE TRANSPORTER SLC25A51-RELATED"/>
    <property type="match status" value="1"/>
</dbReference>
<protein>
    <submittedName>
        <fullName evidence="12">Solute carrier family 25 member 51</fullName>
    </submittedName>
</protein>
<dbReference type="GO" id="GO:1990549">
    <property type="term" value="P:mitochondrial NAD transmembrane transport"/>
    <property type="evidence" value="ECO:0007669"/>
    <property type="project" value="TreeGrafter"/>
</dbReference>
<dbReference type="AlphaFoldDB" id="A0A8C4KTT2"/>
<feature type="repeat" description="Solcar" evidence="10">
    <location>
        <begin position="127"/>
        <end position="211"/>
    </location>
</feature>
<name>A0A8C4KTT2_EQUAS</name>
<reference evidence="12" key="1">
    <citation type="submission" date="2023-03" db="UniProtKB">
        <authorList>
            <consortium name="Ensembl"/>
        </authorList>
    </citation>
    <scope>IDENTIFICATION</scope>
</reference>